<organism evidence="1 2">
    <name type="scientific">Bacillus cytotoxicus</name>
    <dbReference type="NCBI Taxonomy" id="580165"/>
    <lineage>
        <taxon>Bacteria</taxon>
        <taxon>Bacillati</taxon>
        <taxon>Bacillota</taxon>
        <taxon>Bacilli</taxon>
        <taxon>Bacillales</taxon>
        <taxon>Bacillaceae</taxon>
        <taxon>Bacillus</taxon>
        <taxon>Bacillus cereus group</taxon>
    </lineage>
</organism>
<dbReference type="AlphaFoldDB" id="A0AAX2CIE4"/>
<name>A0AAX2CIE4_9BACI</name>
<protein>
    <submittedName>
        <fullName evidence="1">Transcriptional regulator, GntR family</fullName>
    </submittedName>
</protein>
<dbReference type="InterPro" id="IPR015422">
    <property type="entry name" value="PyrdxlP-dep_Trfase_small"/>
</dbReference>
<dbReference type="EMBL" id="FMIK01000034">
    <property type="protein sequence ID" value="SCL96014.1"/>
    <property type="molecule type" value="Genomic_DNA"/>
</dbReference>
<sequence>MIYLLQERYIYVDNASRMYIDRKKQKAIRLSISQVDEKKIELGIQQIATCIMELYEKNNYNSVSFKPYL</sequence>
<gene>
    <name evidence="1" type="ORF">BCB44BAC_02686</name>
</gene>
<comment type="caution">
    <text evidence="1">The sequence shown here is derived from an EMBL/GenBank/DDBJ whole genome shotgun (WGS) entry which is preliminary data.</text>
</comment>
<evidence type="ECO:0000313" key="2">
    <source>
        <dbReference type="Proteomes" id="UP000242164"/>
    </source>
</evidence>
<evidence type="ECO:0000313" key="1">
    <source>
        <dbReference type="EMBL" id="SCL96014.1"/>
    </source>
</evidence>
<dbReference type="Proteomes" id="UP000242164">
    <property type="component" value="Unassembled WGS sequence"/>
</dbReference>
<accession>A0AAX2CIE4</accession>
<proteinExistence type="predicted"/>
<dbReference type="Gene3D" id="3.90.1150.10">
    <property type="entry name" value="Aspartate Aminotransferase, domain 1"/>
    <property type="match status" value="1"/>
</dbReference>
<reference evidence="1 2" key="1">
    <citation type="submission" date="2016-08" db="EMBL/GenBank/DDBJ databases">
        <authorList>
            <person name="Loux V."/>
            <person name="Rue O."/>
        </authorList>
    </citation>
    <scope>NUCLEOTIDE SEQUENCE [LARGE SCALE GENOMIC DNA]</scope>
    <source>
        <strain evidence="1 2">AFSSA_08CEB44bac</strain>
    </source>
</reference>